<evidence type="ECO:0000313" key="3">
    <source>
        <dbReference type="Proteomes" id="UP000231414"/>
    </source>
</evidence>
<gene>
    <name evidence="2" type="ORF">COT52_00645</name>
</gene>
<dbReference type="Proteomes" id="UP000231414">
    <property type="component" value="Unassembled WGS sequence"/>
</dbReference>
<keyword evidence="1" id="KW-0472">Membrane</keyword>
<keyword evidence="1" id="KW-0812">Transmembrane</keyword>
<keyword evidence="1" id="KW-1133">Transmembrane helix</keyword>
<dbReference type="EMBL" id="PEYW01000007">
    <property type="protein sequence ID" value="PIS21046.1"/>
    <property type="molecule type" value="Genomic_DNA"/>
</dbReference>
<sequence>MTFQKKLIAITSVFLMLGGWLSLPIKTRGQTSIDFIVDDDSPTNTPTTTVTATVTIVATPSPTSPIATGSATATILSTNLPNTAHYQPTIFILTAGLIFVVAAIGSLTKKTV</sequence>
<evidence type="ECO:0000256" key="1">
    <source>
        <dbReference type="SAM" id="Phobius"/>
    </source>
</evidence>
<dbReference type="AlphaFoldDB" id="A0A2H0X7Z7"/>
<feature type="transmembrane region" description="Helical" evidence="1">
    <location>
        <begin position="7"/>
        <end position="25"/>
    </location>
</feature>
<comment type="caution">
    <text evidence="2">The sequence shown here is derived from an EMBL/GenBank/DDBJ whole genome shotgun (WGS) entry which is preliminary data.</text>
</comment>
<proteinExistence type="predicted"/>
<accession>A0A2H0X7Z7</accession>
<feature type="transmembrane region" description="Helical" evidence="1">
    <location>
        <begin position="86"/>
        <end position="107"/>
    </location>
</feature>
<protein>
    <recommendedName>
        <fullName evidence="4">Gram-positive cocci surface proteins LPxTG domain-containing protein</fullName>
    </recommendedName>
</protein>
<reference evidence="3" key="1">
    <citation type="submission" date="2017-09" db="EMBL/GenBank/DDBJ databases">
        <title>Depth-based differentiation of microbial function through sediment-hosted aquifers and enrichment of novel symbionts in the deep terrestrial subsurface.</title>
        <authorList>
            <person name="Probst A.J."/>
            <person name="Ladd B."/>
            <person name="Jarett J.K."/>
            <person name="Geller-Mcgrath D.E."/>
            <person name="Sieber C.M.K."/>
            <person name="Emerson J.B."/>
            <person name="Anantharaman K."/>
            <person name="Thomas B.C."/>
            <person name="Malmstrom R."/>
            <person name="Stieglmeier M."/>
            <person name="Klingl A."/>
            <person name="Woyke T."/>
            <person name="Ryan C.M."/>
            <person name="Banfield J.F."/>
        </authorList>
    </citation>
    <scope>NUCLEOTIDE SEQUENCE [LARGE SCALE GENOMIC DNA]</scope>
</reference>
<name>A0A2H0X7Z7_UNCKA</name>
<organism evidence="2 3">
    <name type="scientific">candidate division WWE3 bacterium CG08_land_8_20_14_0_20_43_13</name>
    <dbReference type="NCBI Taxonomy" id="1975087"/>
    <lineage>
        <taxon>Bacteria</taxon>
        <taxon>Katanobacteria</taxon>
    </lineage>
</organism>
<evidence type="ECO:0008006" key="4">
    <source>
        <dbReference type="Google" id="ProtNLM"/>
    </source>
</evidence>
<evidence type="ECO:0000313" key="2">
    <source>
        <dbReference type="EMBL" id="PIS21046.1"/>
    </source>
</evidence>